<comment type="caution">
    <text evidence="1">The sequence shown here is derived from an EMBL/GenBank/DDBJ whole genome shotgun (WGS) entry which is preliminary data.</text>
</comment>
<accession>A0A4Q2JXV2</accession>
<sequence length="72" mass="8125">MAFEALSNRVGDLAKRLVTADPSRFTDPLWSQAARNRDFVAHHDDRAEVDAVWVTVSRSFPELASLVELVRD</sequence>
<organism evidence="1 2">
    <name type="scientific">Agromyces binzhouensis</name>
    <dbReference type="NCBI Taxonomy" id="1817495"/>
    <lineage>
        <taxon>Bacteria</taxon>
        <taxon>Bacillati</taxon>
        <taxon>Actinomycetota</taxon>
        <taxon>Actinomycetes</taxon>
        <taxon>Micrococcales</taxon>
        <taxon>Microbacteriaceae</taxon>
        <taxon>Agromyces</taxon>
    </lineage>
</organism>
<evidence type="ECO:0008006" key="3">
    <source>
        <dbReference type="Google" id="ProtNLM"/>
    </source>
</evidence>
<dbReference type="AlphaFoldDB" id="A0A4Q2JXV2"/>
<reference evidence="1 2" key="1">
    <citation type="submission" date="2019-01" db="EMBL/GenBank/DDBJ databases">
        <authorList>
            <person name="Li J."/>
        </authorList>
    </citation>
    <scope>NUCLEOTIDE SEQUENCE [LARGE SCALE GENOMIC DNA]</scope>
    <source>
        <strain evidence="1 2">CGMCC 4.7180</strain>
    </source>
</reference>
<name>A0A4Q2JXV2_9MICO</name>
<evidence type="ECO:0000313" key="2">
    <source>
        <dbReference type="Proteomes" id="UP000292881"/>
    </source>
</evidence>
<dbReference type="RefSeq" id="WP_129233136.1">
    <property type="nucleotide sequence ID" value="NZ_SDPL01000010.1"/>
</dbReference>
<dbReference type="Proteomes" id="UP000292881">
    <property type="component" value="Unassembled WGS sequence"/>
</dbReference>
<evidence type="ECO:0000313" key="1">
    <source>
        <dbReference type="EMBL" id="RXZ51647.1"/>
    </source>
</evidence>
<dbReference type="OrthoDB" id="4725864at2"/>
<protein>
    <recommendedName>
        <fullName evidence="3">DUF86 domain-containing protein</fullName>
    </recommendedName>
</protein>
<dbReference type="EMBL" id="SDPL01000010">
    <property type="protein sequence ID" value="RXZ51647.1"/>
    <property type="molecule type" value="Genomic_DNA"/>
</dbReference>
<keyword evidence="2" id="KW-1185">Reference proteome</keyword>
<gene>
    <name evidence="1" type="ORF">ESO86_01530</name>
</gene>
<proteinExistence type="predicted"/>